<evidence type="ECO:0000256" key="1">
    <source>
        <dbReference type="ARBA" id="ARBA00004240"/>
    </source>
</evidence>
<proteinExistence type="inferred from homology"/>
<dbReference type="InterPro" id="IPR011013">
    <property type="entry name" value="Gal_mutarotase_sf_dom"/>
</dbReference>
<dbReference type="InterPro" id="IPR048395">
    <property type="entry name" value="Glyco_hydro_31_C"/>
</dbReference>
<keyword evidence="8 10" id="KW-0326">Glycosidase</keyword>
<dbReference type="InterPro" id="IPR030458">
    <property type="entry name" value="Glyco_hydro_31_AS"/>
</dbReference>
<evidence type="ECO:0000313" key="14">
    <source>
        <dbReference type="EMBL" id="KAJ8946579.1"/>
    </source>
</evidence>
<dbReference type="Gene3D" id="2.60.40.1180">
    <property type="entry name" value="Golgi alpha-mannosidase II"/>
    <property type="match status" value="2"/>
</dbReference>
<feature type="domain" description="Glycosyl hydrolase family 31 C-terminal" evidence="13">
    <location>
        <begin position="440"/>
        <end position="526"/>
    </location>
</feature>
<dbReference type="SUPFAM" id="SSF51011">
    <property type="entry name" value="Glycosyl hydrolase domain"/>
    <property type="match status" value="1"/>
</dbReference>
<gene>
    <name evidence="14" type="ORF">NQ314_008861</name>
</gene>
<dbReference type="InterPro" id="IPR025887">
    <property type="entry name" value="Glyco_hydro_31_N_dom"/>
</dbReference>
<dbReference type="GO" id="GO:0005975">
    <property type="term" value="P:carbohydrate metabolic process"/>
    <property type="evidence" value="ECO:0007669"/>
    <property type="project" value="InterPro"/>
</dbReference>
<keyword evidence="4" id="KW-0732">Signal</keyword>
<evidence type="ECO:0000259" key="13">
    <source>
        <dbReference type="Pfam" id="PF21365"/>
    </source>
</evidence>
<keyword evidence="15" id="KW-1185">Reference proteome</keyword>
<keyword evidence="7" id="KW-0325">Glycoprotein</keyword>
<comment type="pathway">
    <text evidence="2">Glycan metabolism; N-glycan metabolism.</text>
</comment>
<dbReference type="InterPro" id="IPR017853">
    <property type="entry name" value="GH"/>
</dbReference>
<organism evidence="14 15">
    <name type="scientific">Rhamnusium bicolor</name>
    <dbReference type="NCBI Taxonomy" id="1586634"/>
    <lineage>
        <taxon>Eukaryota</taxon>
        <taxon>Metazoa</taxon>
        <taxon>Ecdysozoa</taxon>
        <taxon>Arthropoda</taxon>
        <taxon>Hexapoda</taxon>
        <taxon>Insecta</taxon>
        <taxon>Pterygota</taxon>
        <taxon>Neoptera</taxon>
        <taxon>Endopterygota</taxon>
        <taxon>Coleoptera</taxon>
        <taxon>Polyphaga</taxon>
        <taxon>Cucujiformia</taxon>
        <taxon>Chrysomeloidea</taxon>
        <taxon>Cerambycidae</taxon>
        <taxon>Lepturinae</taxon>
        <taxon>Rhagiini</taxon>
        <taxon>Rhamnusium</taxon>
    </lineage>
</organism>
<evidence type="ECO:0000259" key="11">
    <source>
        <dbReference type="Pfam" id="PF01055"/>
    </source>
</evidence>
<evidence type="ECO:0000256" key="10">
    <source>
        <dbReference type="RuleBase" id="RU361185"/>
    </source>
</evidence>
<keyword evidence="6" id="KW-0256">Endoplasmic reticulum</keyword>
<evidence type="ECO:0000256" key="9">
    <source>
        <dbReference type="ARBA" id="ARBA00042895"/>
    </source>
</evidence>
<evidence type="ECO:0000256" key="8">
    <source>
        <dbReference type="ARBA" id="ARBA00023295"/>
    </source>
</evidence>
<sequence length="685" mass="78251">MALGDTTDGSSDPFRLRNSDVYEYEVDSPMALYGSIPVIYGHTSFSTSGVFFHNAAEEWIDISYKNRPSANFFAESGVLDLFVLLGPSPKNVVQQYTSLTGTAPLPQLWTLGYHQCRFTYESQEDVKTVVATMIEKDFPMDVLWLDDGHSNGNRYFEWNPENFTDPIEMQQNVSAAGKKLVSISDPHIKIANDYAVYNEAEGKYFVKWANGSDFQGECWPGMSSYMDFLNPEASDYYSSLYGYDKFNKTTETLAGIWNDMNEPSVFDDSLEKTLPFETLHYGGVPHRDIHNIYGFLHTRATHKGLLQRDKNTKRPFILTRSFFAGSQRYAAIWTGDNAADWSYLSTSYSQCLTANILGIVYCGADVGGFETEPDHELLQRWYQAGVWLPFYRGHSGKETPRREPYLFPENVQSVIRNALKVRYKHIPVFYTLAFRHSESGDPIIRPLFYEYNDLLDYDEHVLVGSDILARPVMVAGATSVNVTFPGSHYWYRVDDNSFQIHHGGNTHDIPVSITTSPFFYRGGSIITRKDREKLATSHMVDDPYMLYVNLDENNTAKGLLYVDDYTSFDYLNNYSFLYITFEYLPYSHGLRIRQVDGNSTGIDISLQEIIIHGNPTNPHEAKLARNALLFIISSLKYLLRQGIAIPGHSDEKSNIRQLLLLRAEDNSDIKSWLNRTNYSGFRMIF</sequence>
<dbReference type="PANTHER" id="PTHR22762:SF54">
    <property type="entry name" value="BCDNA.GH04962"/>
    <property type="match status" value="1"/>
</dbReference>
<reference evidence="14" key="1">
    <citation type="journal article" date="2023" name="Insect Mol. Biol.">
        <title>Genome sequencing provides insights into the evolution of gene families encoding plant cell wall-degrading enzymes in longhorned beetles.</title>
        <authorList>
            <person name="Shin N.R."/>
            <person name="Okamura Y."/>
            <person name="Kirsch R."/>
            <person name="Pauchet Y."/>
        </authorList>
    </citation>
    <scope>NUCLEOTIDE SEQUENCE</scope>
    <source>
        <strain evidence="14">RBIC_L_NR</strain>
    </source>
</reference>
<comment type="caution">
    <text evidence="14">The sequence shown here is derived from an EMBL/GenBank/DDBJ whole genome shotgun (WGS) entry which is preliminary data.</text>
</comment>
<dbReference type="Gene3D" id="3.20.20.80">
    <property type="entry name" value="Glycosidases"/>
    <property type="match status" value="1"/>
</dbReference>
<evidence type="ECO:0000313" key="15">
    <source>
        <dbReference type="Proteomes" id="UP001162156"/>
    </source>
</evidence>
<comment type="similarity">
    <text evidence="3 10">Belongs to the glycosyl hydrolase 31 family.</text>
</comment>
<dbReference type="Pfam" id="PF01055">
    <property type="entry name" value="Glyco_hydro_31_2nd"/>
    <property type="match status" value="1"/>
</dbReference>
<comment type="subcellular location">
    <subcellularLocation>
        <location evidence="1">Endoplasmic reticulum</location>
    </subcellularLocation>
</comment>
<dbReference type="SUPFAM" id="SSF74650">
    <property type="entry name" value="Galactose mutarotase-like"/>
    <property type="match status" value="1"/>
</dbReference>
<dbReference type="GO" id="GO:0090599">
    <property type="term" value="F:alpha-glucosidase activity"/>
    <property type="evidence" value="ECO:0007669"/>
    <property type="project" value="TreeGrafter"/>
</dbReference>
<evidence type="ECO:0000256" key="2">
    <source>
        <dbReference type="ARBA" id="ARBA00004833"/>
    </source>
</evidence>
<feature type="domain" description="Glycoside hydrolase family 31 TIM barrel" evidence="11">
    <location>
        <begin position="104"/>
        <end position="432"/>
    </location>
</feature>
<dbReference type="CDD" id="cd14752">
    <property type="entry name" value="GH31_N"/>
    <property type="match status" value="1"/>
</dbReference>
<dbReference type="SUPFAM" id="SSF51445">
    <property type="entry name" value="(Trans)glycosidases"/>
    <property type="match status" value="1"/>
</dbReference>
<dbReference type="GO" id="GO:0006491">
    <property type="term" value="P:N-glycan processing"/>
    <property type="evidence" value="ECO:0007669"/>
    <property type="project" value="TreeGrafter"/>
</dbReference>
<dbReference type="CDD" id="cd06603">
    <property type="entry name" value="GH31_GANC_GANAB_alpha"/>
    <property type="match status" value="1"/>
</dbReference>
<protein>
    <recommendedName>
        <fullName evidence="9">Glucosidase II subunit alpha</fullName>
    </recommendedName>
</protein>
<feature type="domain" description="Glycoside hydrolase family 31 N-terminal" evidence="12">
    <location>
        <begin position="12"/>
        <end position="61"/>
    </location>
</feature>
<dbReference type="Pfam" id="PF21365">
    <property type="entry name" value="Glyco_hydro_31_3rd"/>
    <property type="match status" value="1"/>
</dbReference>
<dbReference type="PROSITE" id="PS00129">
    <property type="entry name" value="GLYCOSYL_HYDROL_F31_1"/>
    <property type="match status" value="1"/>
</dbReference>
<evidence type="ECO:0000256" key="4">
    <source>
        <dbReference type="ARBA" id="ARBA00022729"/>
    </source>
</evidence>
<dbReference type="EMBL" id="JANEYF010002431">
    <property type="protein sequence ID" value="KAJ8946579.1"/>
    <property type="molecule type" value="Genomic_DNA"/>
</dbReference>
<evidence type="ECO:0000259" key="12">
    <source>
        <dbReference type="Pfam" id="PF13802"/>
    </source>
</evidence>
<evidence type="ECO:0000256" key="5">
    <source>
        <dbReference type="ARBA" id="ARBA00022801"/>
    </source>
</evidence>
<keyword evidence="5 10" id="KW-0378">Hydrolase</keyword>
<dbReference type="Pfam" id="PF13802">
    <property type="entry name" value="Gal_mutarotas_2"/>
    <property type="match status" value="1"/>
</dbReference>
<accession>A0AAV8Y6N8</accession>
<name>A0AAV8Y6N8_9CUCU</name>
<dbReference type="InterPro" id="IPR013780">
    <property type="entry name" value="Glyco_hydro_b"/>
</dbReference>
<dbReference type="Proteomes" id="UP001162156">
    <property type="component" value="Unassembled WGS sequence"/>
</dbReference>
<evidence type="ECO:0000256" key="3">
    <source>
        <dbReference type="ARBA" id="ARBA00007806"/>
    </source>
</evidence>
<evidence type="ECO:0000256" key="6">
    <source>
        <dbReference type="ARBA" id="ARBA00022824"/>
    </source>
</evidence>
<dbReference type="AlphaFoldDB" id="A0AAV8Y6N8"/>
<dbReference type="PANTHER" id="PTHR22762">
    <property type="entry name" value="ALPHA-GLUCOSIDASE"/>
    <property type="match status" value="1"/>
</dbReference>
<dbReference type="InterPro" id="IPR000322">
    <property type="entry name" value="Glyco_hydro_31_TIM"/>
</dbReference>
<dbReference type="GO" id="GO:0030246">
    <property type="term" value="F:carbohydrate binding"/>
    <property type="evidence" value="ECO:0007669"/>
    <property type="project" value="InterPro"/>
</dbReference>
<dbReference type="GO" id="GO:0005783">
    <property type="term" value="C:endoplasmic reticulum"/>
    <property type="evidence" value="ECO:0007669"/>
    <property type="project" value="UniProtKB-SubCell"/>
</dbReference>
<dbReference type="Gene3D" id="2.60.40.1760">
    <property type="entry name" value="glycosyl hydrolase (family 31)"/>
    <property type="match status" value="1"/>
</dbReference>
<evidence type="ECO:0000256" key="7">
    <source>
        <dbReference type="ARBA" id="ARBA00023180"/>
    </source>
</evidence>